<dbReference type="AlphaFoldDB" id="A0A941JAX6"/>
<name>A0A941JAX6_9BACI</name>
<evidence type="ECO:0000256" key="1">
    <source>
        <dbReference type="SAM" id="MobiDB-lite"/>
    </source>
</evidence>
<protein>
    <submittedName>
        <fullName evidence="2">Uncharacterized protein</fullName>
    </submittedName>
</protein>
<dbReference type="EMBL" id="JAGTPW010000027">
    <property type="protein sequence ID" value="MBR8645164.1"/>
    <property type="molecule type" value="Genomic_DNA"/>
</dbReference>
<accession>A0A941JAX6</accession>
<feature type="region of interest" description="Disordered" evidence="1">
    <location>
        <begin position="26"/>
        <end position="46"/>
    </location>
</feature>
<organism evidence="2 3">
    <name type="scientific">Peribacillus frigoritolerans</name>
    <dbReference type="NCBI Taxonomy" id="450367"/>
    <lineage>
        <taxon>Bacteria</taxon>
        <taxon>Bacillati</taxon>
        <taxon>Bacillota</taxon>
        <taxon>Bacilli</taxon>
        <taxon>Bacillales</taxon>
        <taxon>Bacillaceae</taxon>
        <taxon>Peribacillus</taxon>
    </lineage>
</organism>
<evidence type="ECO:0000313" key="2">
    <source>
        <dbReference type="EMBL" id="MBR8645164.1"/>
    </source>
</evidence>
<evidence type="ECO:0000313" key="3">
    <source>
        <dbReference type="Proteomes" id="UP000680045"/>
    </source>
</evidence>
<sequence>MSIYDKAGNDVSVAVIKPQVKIPDVGLSPTLKSDETERTHHSETKEKAARFSWLKSVL</sequence>
<proteinExistence type="predicted"/>
<gene>
    <name evidence="2" type="ORF">KEH51_15895</name>
</gene>
<reference evidence="2" key="1">
    <citation type="submission" date="2021-04" db="EMBL/GenBank/DDBJ databases">
        <title>Whole genome sequencing of Enterococci isolates from hospitalized patients.</title>
        <authorList>
            <person name="Ogoti B.M."/>
            <person name="Onyambu F.G."/>
        </authorList>
    </citation>
    <scope>NUCLEOTIDE SEQUENCE</scope>
    <source>
        <strain evidence="2">242</strain>
    </source>
</reference>
<dbReference type="Proteomes" id="UP000680045">
    <property type="component" value="Unassembled WGS sequence"/>
</dbReference>
<feature type="compositionally biased region" description="Basic and acidic residues" evidence="1">
    <location>
        <begin position="32"/>
        <end position="46"/>
    </location>
</feature>
<comment type="caution">
    <text evidence="2">The sequence shown here is derived from an EMBL/GenBank/DDBJ whole genome shotgun (WGS) entry which is preliminary data.</text>
</comment>